<sequence>MTDYRAYLVATDGHFTKAIDLECPDDEAAKEKAKQLVDGHDVELWQRSRKIAVFKHKPQ</sequence>
<organism evidence="1 2">
    <name type="scientific">Bradyrhizobium erythrophlei</name>
    <dbReference type="NCBI Taxonomy" id="1437360"/>
    <lineage>
        <taxon>Bacteria</taxon>
        <taxon>Pseudomonadati</taxon>
        <taxon>Pseudomonadota</taxon>
        <taxon>Alphaproteobacteria</taxon>
        <taxon>Hyphomicrobiales</taxon>
        <taxon>Nitrobacteraceae</taxon>
        <taxon>Bradyrhizobium</taxon>
    </lineage>
</organism>
<name>A0A1M7T7A9_9BRAD</name>
<evidence type="ECO:0000313" key="1">
    <source>
        <dbReference type="EMBL" id="SHN66593.1"/>
    </source>
</evidence>
<proteinExistence type="predicted"/>
<protein>
    <submittedName>
        <fullName evidence="1">Uncharacterized protein</fullName>
    </submittedName>
</protein>
<gene>
    <name evidence="1" type="ORF">SAMN05444170_1006</name>
</gene>
<dbReference type="EMBL" id="LT670849">
    <property type="protein sequence ID" value="SHN66593.1"/>
    <property type="molecule type" value="Genomic_DNA"/>
</dbReference>
<evidence type="ECO:0000313" key="2">
    <source>
        <dbReference type="Proteomes" id="UP000184096"/>
    </source>
</evidence>
<accession>A0A1M7T7A9</accession>
<dbReference type="AlphaFoldDB" id="A0A1M7T7A9"/>
<dbReference type="OrthoDB" id="8255844at2"/>
<dbReference type="Proteomes" id="UP000184096">
    <property type="component" value="Chromosome I"/>
</dbReference>
<keyword evidence="2" id="KW-1185">Reference proteome</keyword>
<reference evidence="2" key="1">
    <citation type="submission" date="2016-11" db="EMBL/GenBank/DDBJ databases">
        <authorList>
            <person name="Varghese N."/>
            <person name="Submissions S."/>
        </authorList>
    </citation>
    <scope>NUCLEOTIDE SEQUENCE [LARGE SCALE GENOMIC DNA]</scope>
    <source>
        <strain evidence="2">GAS401</strain>
    </source>
</reference>